<dbReference type="GO" id="GO:0030261">
    <property type="term" value="P:chromosome condensation"/>
    <property type="evidence" value="ECO:0007669"/>
    <property type="project" value="UniProtKB-KW"/>
</dbReference>
<dbReference type="EMBL" id="LRPX01000047">
    <property type="protein sequence ID" value="KXA14366.1"/>
    <property type="molecule type" value="Genomic_DNA"/>
</dbReference>
<gene>
    <name evidence="4" type="ORF">HMPREF3206_01051</name>
</gene>
<name>A0A133NDJ8_9FUSO</name>
<dbReference type="InterPro" id="IPR000119">
    <property type="entry name" value="Hist_DNA-bd"/>
</dbReference>
<dbReference type="RefSeq" id="WP_008800851.1">
    <property type="nucleotide sequence ID" value="NZ_KQ956540.1"/>
</dbReference>
<dbReference type="CDD" id="cd13831">
    <property type="entry name" value="HU"/>
    <property type="match status" value="1"/>
</dbReference>
<comment type="similarity">
    <text evidence="3">Belongs to the bacterial histone-like protein family.</text>
</comment>
<dbReference type="SMART" id="SM00411">
    <property type="entry name" value="BHL"/>
    <property type="match status" value="1"/>
</dbReference>
<dbReference type="InterPro" id="IPR010992">
    <property type="entry name" value="IHF-like_DNA-bd_dom_sf"/>
</dbReference>
<evidence type="ECO:0000313" key="5">
    <source>
        <dbReference type="Proteomes" id="UP000070617"/>
    </source>
</evidence>
<proteinExistence type="inferred from homology"/>
<protein>
    <submittedName>
        <fullName evidence="4">Putative DNA-binding protein HU</fullName>
    </submittedName>
</protein>
<dbReference type="Gene3D" id="4.10.520.10">
    <property type="entry name" value="IHF-like DNA-binding proteins"/>
    <property type="match status" value="1"/>
</dbReference>
<dbReference type="PRINTS" id="PR01727">
    <property type="entry name" value="DNABINDINGHU"/>
</dbReference>
<dbReference type="STRING" id="134605.HMPREF3206_01051"/>
<reference evidence="5" key="1">
    <citation type="submission" date="2016-01" db="EMBL/GenBank/DDBJ databases">
        <authorList>
            <person name="Mitreva M."/>
            <person name="Pepin K.H."/>
            <person name="Mihindukulasuriya K.A."/>
            <person name="Fulton R."/>
            <person name="Fronick C."/>
            <person name="O'Laughlin M."/>
            <person name="Miner T."/>
            <person name="Herter B."/>
            <person name="Rosa B.A."/>
            <person name="Cordes M."/>
            <person name="Tomlinson C."/>
            <person name="Wollam A."/>
            <person name="Palsikar V.B."/>
            <person name="Mardis E.R."/>
            <person name="Wilson R.K."/>
        </authorList>
    </citation>
    <scope>NUCLEOTIDE SEQUENCE [LARGE SCALE GENOMIC DNA]</scope>
    <source>
        <strain evidence="5">CMW8396</strain>
    </source>
</reference>
<keyword evidence="1" id="KW-0226">DNA condensation</keyword>
<dbReference type="Proteomes" id="UP000070617">
    <property type="component" value="Unassembled WGS sequence"/>
</dbReference>
<keyword evidence="2 4" id="KW-0238">DNA-binding</keyword>
<evidence type="ECO:0000256" key="3">
    <source>
        <dbReference type="RuleBase" id="RU003939"/>
    </source>
</evidence>
<dbReference type="PANTHER" id="PTHR33175:SF3">
    <property type="entry name" value="DNA-BINDING PROTEIN HU-BETA"/>
    <property type="match status" value="1"/>
</dbReference>
<dbReference type="Pfam" id="PF00216">
    <property type="entry name" value="Bac_DNA_binding"/>
    <property type="match status" value="1"/>
</dbReference>
<comment type="caution">
    <text evidence="4">The sequence shown here is derived from an EMBL/GenBank/DDBJ whole genome shotgun (WGS) entry which is preliminary data.</text>
</comment>
<dbReference type="GO" id="GO:0005829">
    <property type="term" value="C:cytosol"/>
    <property type="evidence" value="ECO:0007669"/>
    <property type="project" value="TreeGrafter"/>
</dbReference>
<evidence type="ECO:0000256" key="2">
    <source>
        <dbReference type="ARBA" id="ARBA00023125"/>
    </source>
</evidence>
<dbReference type="AlphaFoldDB" id="A0A133NDJ8"/>
<dbReference type="PANTHER" id="PTHR33175">
    <property type="entry name" value="DNA-BINDING PROTEIN HU"/>
    <property type="match status" value="1"/>
</dbReference>
<dbReference type="SUPFAM" id="SSF47729">
    <property type="entry name" value="IHF-like DNA-binding proteins"/>
    <property type="match status" value="1"/>
</dbReference>
<evidence type="ECO:0000256" key="1">
    <source>
        <dbReference type="ARBA" id="ARBA00023067"/>
    </source>
</evidence>
<evidence type="ECO:0000313" key="4">
    <source>
        <dbReference type="EMBL" id="KXA14366.1"/>
    </source>
</evidence>
<organism evidence="4 5">
    <name type="scientific">Fusobacterium equinum</name>
    <dbReference type="NCBI Taxonomy" id="134605"/>
    <lineage>
        <taxon>Bacteria</taxon>
        <taxon>Fusobacteriati</taxon>
        <taxon>Fusobacteriota</taxon>
        <taxon>Fusobacteriia</taxon>
        <taxon>Fusobacteriales</taxon>
        <taxon>Fusobacteriaceae</taxon>
        <taxon>Fusobacterium</taxon>
    </lineage>
</organism>
<sequence>MNKKDFIALFAKNAELKTKTEAEKLVAAFLNTVEETLVAGDGVAFMGFGKFETLVREARTCVNPRTKEKMNVAAKKVVRFKAGKALAEKVNVVEKKAKKGSKKSK</sequence>
<accession>A0A133NDJ8</accession>
<dbReference type="GO" id="GO:0003677">
    <property type="term" value="F:DNA binding"/>
    <property type="evidence" value="ECO:0007669"/>
    <property type="project" value="UniProtKB-KW"/>
</dbReference>
<keyword evidence="5" id="KW-1185">Reference proteome</keyword>
<dbReference type="PATRIC" id="fig|134605.3.peg.1044"/>
<dbReference type="GO" id="GO:0030527">
    <property type="term" value="F:structural constituent of chromatin"/>
    <property type="evidence" value="ECO:0007669"/>
    <property type="project" value="InterPro"/>
</dbReference>